<dbReference type="PANTHER" id="PTHR11895:SF176">
    <property type="entry name" value="AMIDASE AMID-RELATED"/>
    <property type="match status" value="1"/>
</dbReference>
<proteinExistence type="predicted"/>
<sequence>MSSLPLRSMSTASPVPSVAEAGEALRSGRLAAVDLLRLHRDRIAAVDGQVRAFWAEDPRAERLAARADEELAAGHDRGPLHGIPFVVKDMVDVEGLPTTNGSRAMDRVPAARDAEAVRRLIEAGAVPLGKVATYEWGFVGPEQGLEFPPAANPWNTAHITGGSSSGSAAAVAAGMARLAVGSDTGGSIRSPSAYCGVVGLKPTRGRVPGEGFFTLSPKLDHPGPLAATVAEAALMLDVMAPGAGAASRIGAGAGGLTLGYARDWFARDPALDPRVLAAMDEAASALSLAGARIVEVQMPGYDLLEAVGAVMIHAEGLRLHERSLREWGDLWGRMATQTVQAGVVLTDEDLARAEALVPRLSAEVDRVLDGCDAILTATTLSPAPPFAAFDKGAVWTPMRTLPFNVTGHPAMSAPAGFAGGLPVGLQVVGRHGDEGMVCRVGAAFEAATDHGAQRPVL</sequence>
<dbReference type="AlphaFoldDB" id="A0A017HRS6"/>
<feature type="domain" description="Amidase" evidence="1">
    <location>
        <begin position="35"/>
        <end position="438"/>
    </location>
</feature>
<dbReference type="GO" id="GO:0016740">
    <property type="term" value="F:transferase activity"/>
    <property type="evidence" value="ECO:0007669"/>
    <property type="project" value="UniProtKB-KW"/>
</dbReference>
<dbReference type="InterPro" id="IPR000120">
    <property type="entry name" value="Amidase"/>
</dbReference>
<dbReference type="HOGENOM" id="CLU_009600_0_3_5"/>
<dbReference type="EMBL" id="AOSK01000032">
    <property type="protein sequence ID" value="EYD77202.1"/>
    <property type="molecule type" value="Genomic_DNA"/>
</dbReference>
<keyword evidence="3" id="KW-1185">Reference proteome</keyword>
<dbReference type="GO" id="GO:0050566">
    <property type="term" value="F:asparaginyl-tRNA synthase (glutamine-hydrolyzing) activity"/>
    <property type="evidence" value="ECO:0007669"/>
    <property type="project" value="UniProtKB-EC"/>
</dbReference>
<accession>A0A017HRS6</accession>
<dbReference type="GO" id="GO:0050567">
    <property type="term" value="F:glutaminyl-tRNA synthase (glutamine-hydrolyzing) activity"/>
    <property type="evidence" value="ECO:0007669"/>
    <property type="project" value="UniProtKB-EC"/>
</dbReference>
<dbReference type="PATRIC" id="fig|442562.3.peg.1139"/>
<organism evidence="2 3">
    <name type="scientific">Rubellimicrobium mesophilum DSM 19309</name>
    <dbReference type="NCBI Taxonomy" id="442562"/>
    <lineage>
        <taxon>Bacteria</taxon>
        <taxon>Pseudomonadati</taxon>
        <taxon>Pseudomonadota</taxon>
        <taxon>Alphaproteobacteria</taxon>
        <taxon>Rhodobacterales</taxon>
        <taxon>Roseobacteraceae</taxon>
        <taxon>Rubellimicrobium</taxon>
    </lineage>
</organism>
<name>A0A017HRS6_9RHOB</name>
<dbReference type="InterPro" id="IPR020556">
    <property type="entry name" value="Amidase_CS"/>
</dbReference>
<comment type="caution">
    <text evidence="2">The sequence shown here is derived from an EMBL/GenBank/DDBJ whole genome shotgun (WGS) entry which is preliminary data.</text>
</comment>
<dbReference type="Pfam" id="PF01425">
    <property type="entry name" value="Amidase"/>
    <property type="match status" value="1"/>
</dbReference>
<dbReference type="EC" id="6.3.5.7" evidence="2"/>
<dbReference type="InterPro" id="IPR036928">
    <property type="entry name" value="AS_sf"/>
</dbReference>
<evidence type="ECO:0000313" key="3">
    <source>
        <dbReference type="Proteomes" id="UP000019666"/>
    </source>
</evidence>
<gene>
    <name evidence="2" type="ORF">Rumeso_01149</name>
</gene>
<dbReference type="Gene3D" id="3.90.1300.10">
    <property type="entry name" value="Amidase signature (AS) domain"/>
    <property type="match status" value="1"/>
</dbReference>
<protein>
    <submittedName>
        <fullName evidence="2">Aspartyl-tRNA(Asn) amidotransferase subunit A / Glutamyl-tRNA(Gln) amidotransferase subunit A</fullName>
        <ecNumber evidence="2">6.3.5.6</ecNumber>
        <ecNumber evidence="2">6.3.5.7</ecNumber>
    </submittedName>
</protein>
<reference evidence="2 3" key="1">
    <citation type="submission" date="2013-02" db="EMBL/GenBank/DDBJ databases">
        <authorList>
            <person name="Fiebig A."/>
            <person name="Goeker M."/>
            <person name="Klenk H.-P.P."/>
        </authorList>
    </citation>
    <scope>NUCLEOTIDE SEQUENCE [LARGE SCALE GENOMIC DNA]</scope>
    <source>
        <strain evidence="2 3">DSM 19309</strain>
    </source>
</reference>
<evidence type="ECO:0000259" key="1">
    <source>
        <dbReference type="Pfam" id="PF01425"/>
    </source>
</evidence>
<dbReference type="EC" id="6.3.5.6" evidence="2"/>
<dbReference type="STRING" id="442562.Rumeso_01149"/>
<dbReference type="SUPFAM" id="SSF75304">
    <property type="entry name" value="Amidase signature (AS) enzymes"/>
    <property type="match status" value="1"/>
</dbReference>
<dbReference type="Proteomes" id="UP000019666">
    <property type="component" value="Unassembled WGS sequence"/>
</dbReference>
<dbReference type="InterPro" id="IPR023631">
    <property type="entry name" value="Amidase_dom"/>
</dbReference>
<keyword evidence="2" id="KW-0436">Ligase</keyword>
<dbReference type="PROSITE" id="PS00571">
    <property type="entry name" value="AMIDASES"/>
    <property type="match status" value="1"/>
</dbReference>
<dbReference type="PANTHER" id="PTHR11895">
    <property type="entry name" value="TRANSAMIDASE"/>
    <property type="match status" value="1"/>
</dbReference>
<evidence type="ECO:0000313" key="2">
    <source>
        <dbReference type="EMBL" id="EYD77202.1"/>
    </source>
</evidence>
<keyword evidence="2" id="KW-0808">Transferase</keyword>
<dbReference type="RefSeq" id="WP_245639190.1">
    <property type="nucleotide sequence ID" value="NZ_KK088561.1"/>
</dbReference>